<dbReference type="InterPro" id="IPR045257">
    <property type="entry name" value="E2/Pdx1"/>
</dbReference>
<comment type="caution">
    <text evidence="16">The sequence shown here is derived from an EMBL/GenBank/DDBJ whole genome shotgun (WGS) entry which is preliminary data.</text>
</comment>
<comment type="cofactor">
    <cofactor evidence="12">
        <name>(R)-lipoate</name>
        <dbReference type="ChEBI" id="CHEBI:83088"/>
    </cofactor>
    <text evidence="12">Binds 2 lipoyl cofactors covalently.</text>
</comment>
<keyword evidence="7" id="KW-0496">Mitochondrion</keyword>
<dbReference type="SUPFAM" id="SSF52777">
    <property type="entry name" value="CoA-dependent acyltransferases"/>
    <property type="match status" value="1"/>
</dbReference>
<evidence type="ECO:0000256" key="6">
    <source>
        <dbReference type="ARBA" id="ARBA00022946"/>
    </source>
</evidence>
<dbReference type="InterPro" id="IPR006257">
    <property type="entry name" value="LAT1"/>
</dbReference>
<dbReference type="NCBIfam" id="TIGR01349">
    <property type="entry name" value="PDHac_trf_mito"/>
    <property type="match status" value="1"/>
</dbReference>
<dbReference type="EC" id="2.3.1.12" evidence="12"/>
<dbReference type="GO" id="GO:0004742">
    <property type="term" value="F:dihydrolipoyllysine-residue acetyltransferase activity"/>
    <property type="evidence" value="ECO:0007669"/>
    <property type="project" value="UniProtKB-UniRule"/>
</dbReference>
<evidence type="ECO:0000313" key="17">
    <source>
        <dbReference type="Proteomes" id="UP000554720"/>
    </source>
</evidence>
<dbReference type="InterPro" id="IPR023213">
    <property type="entry name" value="CAT-like_dom_sf"/>
</dbReference>
<dbReference type="OrthoDB" id="537444at2759"/>
<dbReference type="GO" id="GO:0005759">
    <property type="term" value="C:mitochondrial matrix"/>
    <property type="evidence" value="ECO:0007669"/>
    <property type="project" value="UniProtKB-SubCell"/>
</dbReference>
<feature type="non-terminal residue" evidence="16">
    <location>
        <position position="603"/>
    </location>
</feature>
<evidence type="ECO:0000256" key="1">
    <source>
        <dbReference type="ARBA" id="ARBA00004305"/>
    </source>
</evidence>
<dbReference type="CDD" id="cd06849">
    <property type="entry name" value="lipoyl_domain"/>
    <property type="match status" value="2"/>
</dbReference>
<dbReference type="PROSITE" id="PS50968">
    <property type="entry name" value="BIOTINYL_LIPOYL"/>
    <property type="match status" value="2"/>
</dbReference>
<evidence type="ECO:0000313" key="16">
    <source>
        <dbReference type="EMBL" id="NXQ55491.1"/>
    </source>
</evidence>
<evidence type="ECO:0000256" key="2">
    <source>
        <dbReference type="ARBA" id="ARBA00007317"/>
    </source>
</evidence>
<dbReference type="FunFam" id="2.40.50.100:FF:000010">
    <property type="entry name" value="Acetyltransferase component of pyruvate dehydrogenase complex"/>
    <property type="match status" value="2"/>
</dbReference>
<evidence type="ECO:0000256" key="10">
    <source>
        <dbReference type="ARBA" id="ARBA00046790"/>
    </source>
</evidence>
<sequence length="603" mass="63555">GPAPRPLLLPPAWPRLVPRRCCSLPAHQKGRGSPEALPRLSLVALPALSPTMQMGTIARWEKKEGEKISEGDLIAEVETDKATVGFESLEECYLAKILVPEGTRDVPIGAIICITVEKPEHVDAFKNYTLDSAAAAAPTASVPPPPAAAPSPPPQPSPQAPGSSYPPHMQITLPALSPTMTMGTVQRWEKKVGEKLNEGDLLAEIETDKATIGFEVQEEGYLAKILVPEGTRDVPLGAALCIIVEKEADIPAFADYQAAAVTDMKAPAPPPPPPPPVMATPAAAPAPPQPAAAPAPAAPTAGPPHKGGRVVVSPLAKKLAAEKGIDLTQVKGTGPDGRITKKDVESFVPSKAAPVSRLEITPGAVPAVAAAPEGTFTDIPISNIRRVIAQRLMQSKQTIPHYYLSIDVNMGKILVLKKELNQEVSGNGKLSVNDFIIKASALACLKVPEANSSWLDTVIRQNHVVDVSVAVSTPAGLITPIIFNAHIKGLAAISREVASLAAKAREGKLQPHEFQGGTFTISNLGMYGIKNFSAIINPPQACILAVGCSKERLVPADNEKGFDVASVMSVTLSCDHRVVDGAVGAQWLAEFKNFLEKPVTMLL</sequence>
<dbReference type="FunFam" id="3.30.559.10:FF:000003">
    <property type="entry name" value="Acetyltransferase component of pyruvate dehydrogenase complex"/>
    <property type="match status" value="1"/>
</dbReference>
<dbReference type="FunFam" id="4.10.320.10:FF:000005">
    <property type="entry name" value="Acetyltransferase component of pyruvate dehydrogenase complex"/>
    <property type="match status" value="1"/>
</dbReference>
<evidence type="ECO:0000259" key="15">
    <source>
        <dbReference type="PROSITE" id="PS51826"/>
    </source>
</evidence>
<dbReference type="GO" id="GO:0006086">
    <property type="term" value="P:pyruvate decarboxylation to acetyl-CoA"/>
    <property type="evidence" value="ECO:0007669"/>
    <property type="project" value="InterPro"/>
</dbReference>
<protein>
    <recommendedName>
        <fullName evidence="12">Acetyltransferase component of pyruvate dehydrogenase complex</fullName>
        <ecNumber evidence="12">2.3.1.12</ecNumber>
    </recommendedName>
</protein>
<dbReference type="PANTHER" id="PTHR23151:SF90">
    <property type="entry name" value="DIHYDROLIPOYLLYSINE-RESIDUE ACETYLTRANSFERASE COMPONENT OF PYRUVATE DEHYDROGENASE COMPLEX, MITOCHONDRIAL-RELATED"/>
    <property type="match status" value="1"/>
</dbReference>
<dbReference type="SUPFAM" id="SSF47005">
    <property type="entry name" value="Peripheral subunit-binding domain of 2-oxo acid dehydrogenase complex"/>
    <property type="match status" value="1"/>
</dbReference>
<dbReference type="GO" id="GO:0006006">
    <property type="term" value="P:glucose metabolic process"/>
    <property type="evidence" value="ECO:0007669"/>
    <property type="project" value="UniProtKB-KW"/>
</dbReference>
<dbReference type="AlphaFoldDB" id="A0A7L2E1H2"/>
<keyword evidence="17" id="KW-1185">Reference proteome</keyword>
<organism evidence="16 17">
    <name type="scientific">Anthoscopus minutus</name>
    <name type="common">Southern penduline-tit</name>
    <dbReference type="NCBI Taxonomy" id="156561"/>
    <lineage>
        <taxon>Eukaryota</taxon>
        <taxon>Metazoa</taxon>
        <taxon>Chordata</taxon>
        <taxon>Craniata</taxon>
        <taxon>Vertebrata</taxon>
        <taxon>Euteleostomi</taxon>
        <taxon>Archelosauria</taxon>
        <taxon>Archosauria</taxon>
        <taxon>Dinosauria</taxon>
        <taxon>Saurischia</taxon>
        <taxon>Theropoda</taxon>
        <taxon>Coelurosauria</taxon>
        <taxon>Aves</taxon>
        <taxon>Neognathae</taxon>
        <taxon>Neoaves</taxon>
        <taxon>Telluraves</taxon>
        <taxon>Australaves</taxon>
        <taxon>Passeriformes</taxon>
        <taxon>Paridae</taxon>
        <taxon>Anthoscopus</taxon>
    </lineage>
</organism>
<feature type="domain" description="Lipoyl-binding" evidence="14">
    <location>
        <begin position="40"/>
        <end position="116"/>
    </location>
</feature>
<comment type="subunit">
    <text evidence="10">Part of the pyruvate dehydrogenase complex (PDHc) that is a multi-enzyme complex composed of multiple copies of three enzymes, pyruvate dehydrogenase (subunits PDH1A and PDHB, E1 component), dihydrolipoamide acetyltransferase (DLAT, E2 component), and dihydrolipoamide dehydrogenase (DLD, E3 component) to which is added an additional protein the E3-binding protein (PDHX, E3BP). In terms of structural architecture, the E2 and E3BP components assemble into a 60meric central core with icosahedral symmetry. The central core is decorated with E1 and E3 proteins. Currently, two alternative models for the E2:E3BP stoichiometry are considered as being either 48:12 (E2(48)-E3BP(12)) or 40:20 (E2(40)-E3BP(20)). Interacts with PDK2 and PDK3. Interacts with SIRT4. Interacts with PDHB.</text>
</comment>
<evidence type="ECO:0000256" key="8">
    <source>
        <dbReference type="ARBA" id="ARBA00023315"/>
    </source>
</evidence>
<evidence type="ECO:0000256" key="13">
    <source>
        <dbReference type="SAM" id="MobiDB-lite"/>
    </source>
</evidence>
<dbReference type="InterPro" id="IPR011053">
    <property type="entry name" value="Single_hybrid_motif"/>
</dbReference>
<feature type="non-terminal residue" evidence="16">
    <location>
        <position position="1"/>
    </location>
</feature>
<evidence type="ECO:0000256" key="9">
    <source>
        <dbReference type="ARBA" id="ARBA00045906"/>
    </source>
</evidence>
<keyword evidence="3" id="KW-0313">Glucose metabolism</keyword>
<feature type="domain" description="Peripheral subunit-binding (PSBD)" evidence="15">
    <location>
        <begin position="311"/>
        <end position="348"/>
    </location>
</feature>
<evidence type="ECO:0000256" key="11">
    <source>
        <dbReference type="ARBA" id="ARBA00047887"/>
    </source>
</evidence>
<comment type="function">
    <text evidence="9">As part of the pyruvate dehydrogenase complex, catalyzes the transfers of an acetyl group to a lipoic acid moiety. The pyruvate dehydrogenase complex, catalyzes the overall conversion of pyruvate to acetyl-CoA and CO(2), and thereby links cytoplasmic glycolysis and the mitochondrial tricarboxylic acid (TCA) cycle.</text>
</comment>
<evidence type="ECO:0000256" key="3">
    <source>
        <dbReference type="ARBA" id="ARBA00022526"/>
    </source>
</evidence>
<evidence type="ECO:0000256" key="12">
    <source>
        <dbReference type="RuleBase" id="RU361137"/>
    </source>
</evidence>
<keyword evidence="6" id="KW-0809">Transit peptide</keyword>
<feature type="domain" description="Lipoyl-binding" evidence="14">
    <location>
        <begin position="168"/>
        <end position="244"/>
    </location>
</feature>
<dbReference type="InterPro" id="IPR001078">
    <property type="entry name" value="2-oxoacid_DH_actylTfrase"/>
</dbReference>
<comment type="function">
    <text evidence="12">The pyruvate dehydrogenase complex catalyzes the overall conversion of pyruvate to acetyl-CoA and CO(2).</text>
</comment>
<dbReference type="Gene3D" id="4.10.320.10">
    <property type="entry name" value="E3-binding domain"/>
    <property type="match status" value="1"/>
</dbReference>
<dbReference type="Gene3D" id="2.40.50.100">
    <property type="match status" value="2"/>
</dbReference>
<keyword evidence="4 12" id="KW-0808">Transferase</keyword>
<keyword evidence="8 12" id="KW-0012">Acyltransferase</keyword>
<dbReference type="Pfam" id="PF02817">
    <property type="entry name" value="E3_binding"/>
    <property type="match status" value="1"/>
</dbReference>
<dbReference type="Pfam" id="PF00198">
    <property type="entry name" value="2-oxoacid_dh"/>
    <property type="match status" value="1"/>
</dbReference>
<dbReference type="SUPFAM" id="SSF51230">
    <property type="entry name" value="Single hybrid motif"/>
    <property type="match status" value="2"/>
</dbReference>
<feature type="region of interest" description="Disordered" evidence="13">
    <location>
        <begin position="137"/>
        <end position="171"/>
    </location>
</feature>
<reference evidence="16 17" key="1">
    <citation type="submission" date="2019-09" db="EMBL/GenBank/DDBJ databases">
        <title>Bird 10,000 Genomes (B10K) Project - Family phase.</title>
        <authorList>
            <person name="Zhang G."/>
        </authorList>
    </citation>
    <scope>NUCLEOTIDE SEQUENCE [LARGE SCALE GENOMIC DNA]</scope>
    <source>
        <strain evidence="16">B10K-DU-011-42</strain>
        <tissue evidence="16">Muscle</tissue>
    </source>
</reference>
<keyword evidence="3" id="KW-0119">Carbohydrate metabolism</keyword>
<dbReference type="InterPro" id="IPR036625">
    <property type="entry name" value="E3-bd_dom_sf"/>
</dbReference>
<dbReference type="Proteomes" id="UP000554720">
    <property type="component" value="Unassembled WGS sequence"/>
</dbReference>
<dbReference type="PROSITE" id="PS51826">
    <property type="entry name" value="PSBD"/>
    <property type="match status" value="1"/>
</dbReference>
<dbReference type="PANTHER" id="PTHR23151">
    <property type="entry name" value="DIHYDROLIPOAMIDE ACETYL/SUCCINYL-TRANSFERASE-RELATED"/>
    <property type="match status" value="1"/>
</dbReference>
<evidence type="ECO:0000256" key="5">
    <source>
        <dbReference type="ARBA" id="ARBA00022823"/>
    </source>
</evidence>
<evidence type="ECO:0000256" key="7">
    <source>
        <dbReference type="ARBA" id="ARBA00023128"/>
    </source>
</evidence>
<feature type="compositionally biased region" description="Pro residues" evidence="13">
    <location>
        <begin position="267"/>
        <end position="297"/>
    </location>
</feature>
<dbReference type="Pfam" id="PF00364">
    <property type="entry name" value="Biotin_lipoyl"/>
    <property type="match status" value="2"/>
</dbReference>
<dbReference type="InterPro" id="IPR000089">
    <property type="entry name" value="Biotin_lipoyl"/>
</dbReference>
<comment type="similarity">
    <text evidence="2 12">Belongs to the 2-oxoacid dehydrogenase family.</text>
</comment>
<dbReference type="GO" id="GO:0045254">
    <property type="term" value="C:pyruvate dehydrogenase complex"/>
    <property type="evidence" value="ECO:0007669"/>
    <property type="project" value="UniProtKB-UniRule"/>
</dbReference>
<accession>A0A7L2E1H2</accession>
<evidence type="ECO:0000256" key="4">
    <source>
        <dbReference type="ARBA" id="ARBA00022679"/>
    </source>
</evidence>
<dbReference type="Gene3D" id="3.30.559.10">
    <property type="entry name" value="Chloramphenicol acetyltransferase-like domain"/>
    <property type="match status" value="1"/>
</dbReference>
<dbReference type="InterPro" id="IPR003016">
    <property type="entry name" value="2-oxoA_DH_lipoyl-BS"/>
</dbReference>
<name>A0A7L2E1H2_ANTMN</name>
<feature type="region of interest" description="Disordered" evidence="13">
    <location>
        <begin position="265"/>
        <end position="307"/>
    </location>
</feature>
<comment type="subcellular location">
    <subcellularLocation>
        <location evidence="1">Mitochondrion matrix</location>
    </subcellularLocation>
</comment>
<comment type="catalytic activity">
    <reaction evidence="11">
        <text>N(6)-[(R)-dihydrolipoyl]-L-lysyl-[protein] + acetyl-CoA = N(6)-[(R)-S(8)-acetyldihydrolipoyl]-L-lysyl-[protein] + CoA</text>
        <dbReference type="Rhea" id="RHEA:17017"/>
        <dbReference type="Rhea" id="RHEA-COMP:10475"/>
        <dbReference type="Rhea" id="RHEA-COMP:10478"/>
        <dbReference type="ChEBI" id="CHEBI:57287"/>
        <dbReference type="ChEBI" id="CHEBI:57288"/>
        <dbReference type="ChEBI" id="CHEBI:83100"/>
        <dbReference type="ChEBI" id="CHEBI:83111"/>
        <dbReference type="EC" id="2.3.1.12"/>
    </reaction>
    <physiologicalReaction direction="left-to-right" evidence="11">
        <dbReference type="Rhea" id="RHEA:17018"/>
    </physiologicalReaction>
</comment>
<gene>
    <name evidence="16" type="primary">Dlat</name>
    <name evidence="16" type="ORF">ANTMIN_R07122</name>
</gene>
<dbReference type="EMBL" id="VWYI01014734">
    <property type="protein sequence ID" value="NXQ55491.1"/>
    <property type="molecule type" value="Genomic_DNA"/>
</dbReference>
<evidence type="ECO:0000259" key="14">
    <source>
        <dbReference type="PROSITE" id="PS50968"/>
    </source>
</evidence>
<feature type="compositionally biased region" description="Pro residues" evidence="13">
    <location>
        <begin position="141"/>
        <end position="159"/>
    </location>
</feature>
<proteinExistence type="inferred from homology"/>
<dbReference type="InterPro" id="IPR004167">
    <property type="entry name" value="PSBD"/>
</dbReference>
<dbReference type="PROSITE" id="PS00189">
    <property type="entry name" value="LIPOYL"/>
    <property type="match status" value="2"/>
</dbReference>
<keyword evidence="5 12" id="KW-0450">Lipoyl</keyword>